<dbReference type="SFLD" id="SFLDS00003">
    <property type="entry name" value="Haloacid_Dehalogenase"/>
    <property type="match status" value="1"/>
</dbReference>
<dbReference type="InterPro" id="IPR006439">
    <property type="entry name" value="HAD-SF_hydro_IA"/>
</dbReference>
<dbReference type="InterPro" id="IPR023198">
    <property type="entry name" value="PGP-like_dom2"/>
</dbReference>
<accession>A0A3B0VBG9</accession>
<dbReference type="NCBIfam" id="TIGR01509">
    <property type="entry name" value="HAD-SF-IA-v3"/>
    <property type="match status" value="1"/>
</dbReference>
<dbReference type="Gene3D" id="1.10.150.240">
    <property type="entry name" value="Putative phosphatase, domain 2"/>
    <property type="match status" value="1"/>
</dbReference>
<dbReference type="InterPro" id="IPR036412">
    <property type="entry name" value="HAD-like_sf"/>
</dbReference>
<name>A0A3B0VBG9_9ZZZZ</name>
<dbReference type="SFLD" id="SFLDG01129">
    <property type="entry name" value="C1.5:_HAD__Beta-PGM__Phosphata"/>
    <property type="match status" value="1"/>
</dbReference>
<dbReference type="EMBL" id="UOEU01000816">
    <property type="protein sequence ID" value="VAW40915.1"/>
    <property type="molecule type" value="Genomic_DNA"/>
</dbReference>
<organism evidence="1">
    <name type="scientific">hydrothermal vent metagenome</name>
    <dbReference type="NCBI Taxonomy" id="652676"/>
    <lineage>
        <taxon>unclassified sequences</taxon>
        <taxon>metagenomes</taxon>
        <taxon>ecological metagenomes</taxon>
    </lineage>
</organism>
<dbReference type="PANTHER" id="PTHR18901">
    <property type="entry name" value="2-DEOXYGLUCOSE-6-PHOSPHATE PHOSPHATASE 2"/>
    <property type="match status" value="1"/>
</dbReference>
<dbReference type="AlphaFoldDB" id="A0A3B0VBG9"/>
<dbReference type="SUPFAM" id="SSF56784">
    <property type="entry name" value="HAD-like"/>
    <property type="match status" value="1"/>
</dbReference>
<sequence length="221" mass="24607">MIRAVIFDFDGLIFDSETPDYISWQETYAYFGVDLPLAVWSQHIGAMSFNPYLHLEELLERPLDRQAVWARRKARDNELLAAQTILPGVEAYLAEARRLGLKIGIASASDHRWVDAHLQRLGLFEQFEVIFCRDDVDGVAKPDPAVYRAAIAALQIEPNEGLALEDSPNGATAAKGAGLFCTAVPNPMTRSLNFDHVDYRLDSLTDMTLAQLITEVTNGKV</sequence>
<dbReference type="Gene3D" id="3.40.50.1000">
    <property type="entry name" value="HAD superfamily/HAD-like"/>
    <property type="match status" value="1"/>
</dbReference>
<reference evidence="1" key="1">
    <citation type="submission" date="2018-06" db="EMBL/GenBank/DDBJ databases">
        <authorList>
            <person name="Zhirakovskaya E."/>
        </authorList>
    </citation>
    <scope>NUCLEOTIDE SEQUENCE</scope>
</reference>
<gene>
    <name evidence="1" type="ORF">MNBD_CHLOROFLEXI01-3390</name>
</gene>
<proteinExistence type="predicted"/>
<evidence type="ECO:0000313" key="1">
    <source>
        <dbReference type="EMBL" id="VAW40915.1"/>
    </source>
</evidence>
<dbReference type="Pfam" id="PF00702">
    <property type="entry name" value="Hydrolase"/>
    <property type="match status" value="1"/>
</dbReference>
<dbReference type="PANTHER" id="PTHR18901:SF38">
    <property type="entry name" value="PSEUDOURIDINE-5'-PHOSPHATASE"/>
    <property type="match status" value="1"/>
</dbReference>
<evidence type="ECO:0008006" key="2">
    <source>
        <dbReference type="Google" id="ProtNLM"/>
    </source>
</evidence>
<protein>
    <recommendedName>
        <fullName evidence="2">Hydrolase, haloacid dehalogenase-like family</fullName>
    </recommendedName>
</protein>
<dbReference type="InterPro" id="IPR023214">
    <property type="entry name" value="HAD_sf"/>
</dbReference>